<dbReference type="AlphaFoldDB" id="A0A6F8YK65"/>
<feature type="compositionally biased region" description="Basic residues" evidence="1">
    <location>
        <begin position="52"/>
        <end position="69"/>
    </location>
</feature>
<feature type="region of interest" description="Disordered" evidence="1">
    <location>
        <begin position="1"/>
        <end position="69"/>
    </location>
</feature>
<gene>
    <name evidence="2" type="ORF">Psuf_038280</name>
</gene>
<protein>
    <submittedName>
        <fullName evidence="2">Uncharacterized protein</fullName>
    </submittedName>
</protein>
<reference evidence="2 3" key="1">
    <citation type="submission" date="2020-03" db="EMBL/GenBank/DDBJ databases">
        <title>Whole genome shotgun sequence of Phytohabitans suffuscus NBRC 105367.</title>
        <authorList>
            <person name="Komaki H."/>
            <person name="Tamura T."/>
        </authorList>
    </citation>
    <scope>NUCLEOTIDE SEQUENCE [LARGE SCALE GENOMIC DNA]</scope>
    <source>
        <strain evidence="2 3">NBRC 105367</strain>
    </source>
</reference>
<keyword evidence="3" id="KW-1185">Reference proteome</keyword>
<name>A0A6F8YK65_9ACTN</name>
<feature type="compositionally biased region" description="Basic and acidic residues" evidence="1">
    <location>
        <begin position="13"/>
        <end position="37"/>
    </location>
</feature>
<accession>A0A6F8YK65</accession>
<organism evidence="2 3">
    <name type="scientific">Phytohabitans suffuscus</name>
    <dbReference type="NCBI Taxonomy" id="624315"/>
    <lineage>
        <taxon>Bacteria</taxon>
        <taxon>Bacillati</taxon>
        <taxon>Actinomycetota</taxon>
        <taxon>Actinomycetes</taxon>
        <taxon>Micromonosporales</taxon>
        <taxon>Micromonosporaceae</taxon>
    </lineage>
</organism>
<dbReference type="KEGG" id="psuu:Psuf_038280"/>
<proteinExistence type="predicted"/>
<sequence>MASRRPRTVVEVYRTHPERAPAHPQEEDEAEQHREHATPAPDQYAANVDQRRRLRGRRRSGGHRIGRWT</sequence>
<dbReference type="EMBL" id="AP022871">
    <property type="protein sequence ID" value="BCB86515.1"/>
    <property type="molecule type" value="Genomic_DNA"/>
</dbReference>
<evidence type="ECO:0000313" key="3">
    <source>
        <dbReference type="Proteomes" id="UP000503011"/>
    </source>
</evidence>
<evidence type="ECO:0000256" key="1">
    <source>
        <dbReference type="SAM" id="MobiDB-lite"/>
    </source>
</evidence>
<dbReference type="Proteomes" id="UP000503011">
    <property type="component" value="Chromosome"/>
</dbReference>
<evidence type="ECO:0000313" key="2">
    <source>
        <dbReference type="EMBL" id="BCB86515.1"/>
    </source>
</evidence>
<reference evidence="2 3" key="2">
    <citation type="submission" date="2020-03" db="EMBL/GenBank/DDBJ databases">
        <authorList>
            <person name="Ichikawa N."/>
            <person name="Kimura A."/>
            <person name="Kitahashi Y."/>
            <person name="Uohara A."/>
        </authorList>
    </citation>
    <scope>NUCLEOTIDE SEQUENCE [LARGE SCALE GENOMIC DNA]</scope>
    <source>
        <strain evidence="2 3">NBRC 105367</strain>
    </source>
</reference>